<dbReference type="Pfam" id="PF17917">
    <property type="entry name" value="RT_RNaseH"/>
    <property type="match status" value="1"/>
</dbReference>
<evidence type="ECO:0000313" key="10">
    <source>
        <dbReference type="EnsemblMetazoa" id="XP_008178248.1"/>
    </source>
</evidence>
<dbReference type="GO" id="GO:0003676">
    <property type="term" value="F:nucleic acid binding"/>
    <property type="evidence" value="ECO:0007669"/>
    <property type="project" value="InterPro"/>
</dbReference>
<dbReference type="Proteomes" id="UP000007819">
    <property type="component" value="Chromosome X"/>
</dbReference>
<dbReference type="FunFam" id="3.10.20.370:FF:000001">
    <property type="entry name" value="Retrovirus-related Pol polyprotein from transposon 17.6-like protein"/>
    <property type="match status" value="1"/>
</dbReference>
<accession>A0A8R1WXJ5</accession>
<keyword evidence="4" id="KW-0540">Nuclease</keyword>
<dbReference type="InterPro" id="IPR001878">
    <property type="entry name" value="Znf_CCHC"/>
</dbReference>
<dbReference type="PANTHER" id="PTHR37984">
    <property type="entry name" value="PROTEIN CBG26694"/>
    <property type="match status" value="1"/>
</dbReference>
<evidence type="ECO:0000256" key="8">
    <source>
        <dbReference type="SAM" id="MobiDB-lite"/>
    </source>
</evidence>
<organism evidence="10 11">
    <name type="scientific">Acyrthosiphon pisum</name>
    <name type="common">Pea aphid</name>
    <dbReference type="NCBI Taxonomy" id="7029"/>
    <lineage>
        <taxon>Eukaryota</taxon>
        <taxon>Metazoa</taxon>
        <taxon>Ecdysozoa</taxon>
        <taxon>Arthropoda</taxon>
        <taxon>Hexapoda</taxon>
        <taxon>Insecta</taxon>
        <taxon>Pterygota</taxon>
        <taxon>Neoptera</taxon>
        <taxon>Paraneoptera</taxon>
        <taxon>Hemiptera</taxon>
        <taxon>Sternorrhyncha</taxon>
        <taxon>Aphidomorpha</taxon>
        <taxon>Aphidoidea</taxon>
        <taxon>Aphididae</taxon>
        <taxon>Macrosiphini</taxon>
        <taxon>Acyrthosiphon</taxon>
    </lineage>
</organism>
<evidence type="ECO:0000256" key="3">
    <source>
        <dbReference type="ARBA" id="ARBA00022695"/>
    </source>
</evidence>
<evidence type="ECO:0000259" key="9">
    <source>
        <dbReference type="SMART" id="SM00343"/>
    </source>
</evidence>
<feature type="region of interest" description="Disordered" evidence="8">
    <location>
        <begin position="1"/>
        <end position="24"/>
    </location>
</feature>
<proteinExistence type="predicted"/>
<protein>
    <recommendedName>
        <fullName evidence="1">RNA-directed DNA polymerase</fullName>
        <ecNumber evidence="1">2.7.7.49</ecNumber>
    </recommendedName>
</protein>
<sequence length="807" mass="91094">MSRSNINGATTRASSGSGNGNISKGQINGTISEFNLKVDDFSSWIERFELYVLLNEINSHKKKLMFLTLLGNDGYVLVRDLCTPFKPVDKSYDTLKEMLSNYINPKPNVLTERYKFKERKQGSEETISQFVTALKKLSQYCEFGNNLDDSLRDQVVYGIRDNNIKKRLMSEPELTFRKSVTLCLSMEAANNDVSHWEKQELNYQRGMKFKQNRQPWGQGKSKKAHRSDSMPNNQKDSTNNSSHGRKTVCFCCGKAGHTKPFCKYKHLTCTKCSKVGHLIKVCKAKSKAETVDVNFIKPFNIKLDVSGIIINFQIDTGSSITALSYSDACRVNLKLKDIQKSDISLRGYTGTLIIPMGYLKVSVKFHGKIEVLNLYIIKEGGPPIVGRDWIENLSLPIKGEVYSLSSKTEINIFEDFPSVFGDVLGCYKPKVFKLFLKVENIKPIFCKPRVLPFALKDKSSEWATPVVPVLKSDDRYPISRVGDLMAILQGASKFCVLDLCQAYQQLSLDEESQKLTTLSTHKRLFVFKRIPYGIASAPGILQRGMENILRNIEGTVAFDDGIIISGKSEKKVTKRLREVLERLCSVGLTVRKDKYKDGLHVPEARVKAITSVPIPCSVTQLKAFLGLVTYYGKFIRNMSTKANPLYKLLKKDIPFVWGKDQNKAFNEIKTCDASPTGIGAVLSHKLPDGSEKPIAFTSRTLNNAERAYAQIDKEALAIVYSVKYFHQYVYGREFILRTDHKPLVIIFGPKKGIPVMIANQLQQYAIFLSGYNYEIQFVKGIDNGNANALSRLPLDITIFVIHFFYLT</sequence>
<dbReference type="GO" id="GO:0004519">
    <property type="term" value="F:endonuclease activity"/>
    <property type="evidence" value="ECO:0007669"/>
    <property type="project" value="UniProtKB-KW"/>
</dbReference>
<feature type="domain" description="CCHC-type" evidence="9">
    <location>
        <begin position="248"/>
        <end position="264"/>
    </location>
</feature>
<feature type="domain" description="CCHC-type" evidence="9">
    <location>
        <begin position="268"/>
        <end position="284"/>
    </location>
</feature>
<reference evidence="10" key="2">
    <citation type="submission" date="2022-06" db="UniProtKB">
        <authorList>
            <consortium name="EnsemblMetazoa"/>
        </authorList>
    </citation>
    <scope>IDENTIFICATION</scope>
</reference>
<dbReference type="Pfam" id="PF00078">
    <property type="entry name" value="RVT_1"/>
    <property type="match status" value="1"/>
</dbReference>
<keyword evidence="5" id="KW-0255">Endonuclease</keyword>
<dbReference type="GO" id="GO:0008270">
    <property type="term" value="F:zinc ion binding"/>
    <property type="evidence" value="ECO:0007669"/>
    <property type="project" value="InterPro"/>
</dbReference>
<dbReference type="EC" id="2.7.7.49" evidence="1"/>
<dbReference type="AlphaFoldDB" id="A0A8R1WXJ5"/>
<dbReference type="CDD" id="cd01647">
    <property type="entry name" value="RT_LTR"/>
    <property type="match status" value="1"/>
</dbReference>
<evidence type="ECO:0000256" key="5">
    <source>
        <dbReference type="ARBA" id="ARBA00022759"/>
    </source>
</evidence>
<evidence type="ECO:0000256" key="2">
    <source>
        <dbReference type="ARBA" id="ARBA00022679"/>
    </source>
</evidence>
<dbReference type="SUPFAM" id="SSF50630">
    <property type="entry name" value="Acid proteases"/>
    <property type="match status" value="1"/>
</dbReference>
<dbReference type="InterPro" id="IPR041373">
    <property type="entry name" value="RT_RNaseH"/>
</dbReference>
<evidence type="ECO:0000256" key="1">
    <source>
        <dbReference type="ARBA" id="ARBA00012493"/>
    </source>
</evidence>
<evidence type="ECO:0000256" key="4">
    <source>
        <dbReference type="ARBA" id="ARBA00022722"/>
    </source>
</evidence>
<dbReference type="Gene3D" id="2.40.70.10">
    <property type="entry name" value="Acid Proteases"/>
    <property type="match status" value="1"/>
</dbReference>
<dbReference type="Gene3D" id="4.10.60.10">
    <property type="entry name" value="Zinc finger, CCHC-type"/>
    <property type="match status" value="1"/>
</dbReference>
<keyword evidence="2" id="KW-0808">Transferase</keyword>
<dbReference type="CDD" id="cd09274">
    <property type="entry name" value="RNase_HI_RT_Ty3"/>
    <property type="match status" value="1"/>
</dbReference>
<dbReference type="InterPro" id="IPR036875">
    <property type="entry name" value="Znf_CCHC_sf"/>
</dbReference>
<dbReference type="InterPro" id="IPR043128">
    <property type="entry name" value="Rev_trsase/Diguanyl_cyclase"/>
</dbReference>
<dbReference type="SUPFAM" id="SSF56672">
    <property type="entry name" value="DNA/RNA polymerases"/>
    <property type="match status" value="1"/>
</dbReference>
<dbReference type="InterPro" id="IPR043502">
    <property type="entry name" value="DNA/RNA_pol_sf"/>
</dbReference>
<dbReference type="GeneID" id="103307755"/>
<evidence type="ECO:0000256" key="7">
    <source>
        <dbReference type="ARBA" id="ARBA00022918"/>
    </source>
</evidence>
<dbReference type="KEGG" id="api:103307755"/>
<dbReference type="GO" id="GO:0003964">
    <property type="term" value="F:RNA-directed DNA polymerase activity"/>
    <property type="evidence" value="ECO:0007669"/>
    <property type="project" value="UniProtKB-KW"/>
</dbReference>
<name>A0A8R1WXJ5_ACYPI</name>
<keyword evidence="3" id="KW-0548">Nucleotidyltransferase</keyword>
<feature type="compositionally biased region" description="Low complexity" evidence="8">
    <location>
        <begin position="14"/>
        <end position="24"/>
    </location>
</feature>
<feature type="region of interest" description="Disordered" evidence="8">
    <location>
        <begin position="207"/>
        <end position="243"/>
    </location>
</feature>
<keyword evidence="7" id="KW-0695">RNA-directed DNA polymerase</keyword>
<feature type="compositionally biased region" description="Polar residues" evidence="8">
    <location>
        <begin position="1"/>
        <end position="13"/>
    </location>
</feature>
<dbReference type="FunFam" id="3.30.70.270:FF:000020">
    <property type="entry name" value="Transposon Tf2-6 polyprotein-like Protein"/>
    <property type="match status" value="1"/>
</dbReference>
<dbReference type="GO" id="GO:0016787">
    <property type="term" value="F:hydrolase activity"/>
    <property type="evidence" value="ECO:0007669"/>
    <property type="project" value="UniProtKB-KW"/>
</dbReference>
<dbReference type="InterPro" id="IPR021109">
    <property type="entry name" value="Peptidase_aspartic_dom_sf"/>
</dbReference>
<dbReference type="SMART" id="SM00343">
    <property type="entry name" value="ZnF_C2HC"/>
    <property type="match status" value="2"/>
</dbReference>
<evidence type="ECO:0000256" key="6">
    <source>
        <dbReference type="ARBA" id="ARBA00022801"/>
    </source>
</evidence>
<dbReference type="PANTHER" id="PTHR37984:SF5">
    <property type="entry name" value="PROTEIN NYNRIN-LIKE"/>
    <property type="match status" value="1"/>
</dbReference>
<dbReference type="Gene3D" id="3.10.10.10">
    <property type="entry name" value="HIV Type 1 Reverse Transcriptase, subunit A, domain 1"/>
    <property type="match status" value="1"/>
</dbReference>
<dbReference type="EnsemblMetazoa" id="XM_008180026.1">
    <property type="protein sequence ID" value="XP_008178248.1"/>
    <property type="gene ID" value="LOC103307755"/>
</dbReference>
<evidence type="ECO:0000313" key="11">
    <source>
        <dbReference type="Proteomes" id="UP000007819"/>
    </source>
</evidence>
<dbReference type="Gene3D" id="3.30.70.270">
    <property type="match status" value="2"/>
</dbReference>
<dbReference type="InterPro" id="IPR000477">
    <property type="entry name" value="RT_dom"/>
</dbReference>
<dbReference type="InterPro" id="IPR050951">
    <property type="entry name" value="Retrovirus_Pol_polyprotein"/>
</dbReference>
<dbReference type="OrthoDB" id="6625515at2759"/>
<feature type="compositionally biased region" description="Polar residues" evidence="8">
    <location>
        <begin position="229"/>
        <end position="242"/>
    </location>
</feature>
<reference evidence="11" key="1">
    <citation type="submission" date="2010-06" db="EMBL/GenBank/DDBJ databases">
        <authorList>
            <person name="Jiang H."/>
            <person name="Abraham K."/>
            <person name="Ali S."/>
            <person name="Alsbrooks S.L."/>
            <person name="Anim B.N."/>
            <person name="Anosike U.S."/>
            <person name="Attaway T."/>
            <person name="Bandaranaike D.P."/>
            <person name="Battles P.K."/>
            <person name="Bell S.N."/>
            <person name="Bell A.V."/>
            <person name="Beltran B."/>
            <person name="Bickham C."/>
            <person name="Bustamante Y."/>
            <person name="Caleb T."/>
            <person name="Canada A."/>
            <person name="Cardenas V."/>
            <person name="Carter K."/>
            <person name="Chacko J."/>
            <person name="Chandrabose M.N."/>
            <person name="Chavez D."/>
            <person name="Chavez A."/>
            <person name="Chen L."/>
            <person name="Chu H.-S."/>
            <person name="Claassen K.J."/>
            <person name="Cockrell R."/>
            <person name="Collins M."/>
            <person name="Cooper J.A."/>
            <person name="Cree A."/>
            <person name="Curry S.M."/>
            <person name="Da Y."/>
            <person name="Dao M.D."/>
            <person name="Das B."/>
            <person name="Davila M.-L."/>
            <person name="Davy-Carroll L."/>
            <person name="Denson S."/>
            <person name="Dinh H."/>
            <person name="Ebong V.E."/>
            <person name="Edwards J.R."/>
            <person name="Egan A."/>
            <person name="El-Daye J."/>
            <person name="Escobedo L."/>
            <person name="Fernandez S."/>
            <person name="Fernando P.R."/>
            <person name="Flagg N."/>
            <person name="Forbes L.D."/>
            <person name="Fowler R.G."/>
            <person name="Fu Q."/>
            <person name="Gabisi R.A."/>
            <person name="Ganer J."/>
            <person name="Garbino Pronczuk A."/>
            <person name="Garcia R.M."/>
            <person name="Garner T."/>
            <person name="Garrett T.E."/>
            <person name="Gonzalez D.A."/>
            <person name="Hamid H."/>
            <person name="Hawkins E.S."/>
            <person name="Hirani K."/>
            <person name="Hogues M.E."/>
            <person name="Hollins B."/>
            <person name="Hsiao C.-H."/>
            <person name="Jabil R."/>
            <person name="James M.L."/>
            <person name="Jhangiani S.N."/>
            <person name="Johnson B."/>
            <person name="Johnson Q."/>
            <person name="Joshi V."/>
            <person name="Kalu J.B."/>
            <person name="Kam C."/>
            <person name="Kashfia A."/>
            <person name="Keebler J."/>
            <person name="Kisamo H."/>
            <person name="Kovar C.L."/>
            <person name="Lago L.A."/>
            <person name="Lai C.-Y."/>
            <person name="Laidlaw J."/>
            <person name="Lara F."/>
            <person name="Le T.-K."/>
            <person name="Lee S.L."/>
            <person name="Legall F.H."/>
            <person name="Lemon S.J."/>
            <person name="Lewis L.R."/>
            <person name="Li B."/>
            <person name="Liu Y."/>
            <person name="Liu Y.-S."/>
            <person name="Lopez J."/>
            <person name="Lozado R.J."/>
            <person name="Lu J."/>
            <person name="Madu R.C."/>
            <person name="Maheshwari M."/>
            <person name="Maheshwari R."/>
            <person name="Malloy K."/>
            <person name="Martinez E."/>
            <person name="Mathew T."/>
            <person name="Mercado I.C."/>
            <person name="Mercado C."/>
            <person name="Meyer B."/>
            <person name="Montgomery K."/>
            <person name="Morgan M.B."/>
            <person name="Munidasa M."/>
            <person name="Nazareth L.V."/>
            <person name="Nelson J."/>
            <person name="Ng B.M."/>
            <person name="Nguyen N.B."/>
            <person name="Nguyen P.Q."/>
            <person name="Nguyen T."/>
            <person name="Obregon M."/>
            <person name="Okwuonu G.O."/>
            <person name="Onwere C.G."/>
            <person name="Orozco G."/>
            <person name="Parra A."/>
            <person name="Patel S."/>
            <person name="Patil S."/>
            <person name="Perez A."/>
            <person name="Perez Y."/>
            <person name="Pham C."/>
            <person name="Primus E.L."/>
            <person name="Pu L.-L."/>
            <person name="Puazo M."/>
            <person name="Qin X."/>
            <person name="Quiroz J.B."/>
            <person name="Reese J."/>
            <person name="Richards S."/>
            <person name="Rives C.M."/>
            <person name="Robberts R."/>
            <person name="Ruiz S.J."/>
            <person name="Ruiz M.J."/>
            <person name="Santibanez J."/>
            <person name="Schneider B.W."/>
            <person name="Sisson I."/>
            <person name="Smith M."/>
            <person name="Sodergren E."/>
            <person name="Song X.-Z."/>
            <person name="Song B.B."/>
            <person name="Summersgill H."/>
            <person name="Thelus R."/>
            <person name="Thornton R.D."/>
            <person name="Trejos Z.Y."/>
            <person name="Usmani K."/>
            <person name="Vattathil S."/>
            <person name="Villasana D."/>
            <person name="Walker D.L."/>
            <person name="Wang S."/>
            <person name="Wang K."/>
            <person name="White C.S."/>
            <person name="Williams A.C."/>
            <person name="Williamson J."/>
            <person name="Wilson K."/>
            <person name="Woghiren I.O."/>
            <person name="Woodworth J.R."/>
            <person name="Worley K.C."/>
            <person name="Wright R.A."/>
            <person name="Wu W."/>
            <person name="Young L."/>
            <person name="Zhang L."/>
            <person name="Zhang J."/>
            <person name="Zhu Y."/>
            <person name="Muzny D.M."/>
            <person name="Weinstock G."/>
            <person name="Gibbs R.A."/>
        </authorList>
    </citation>
    <scope>NUCLEOTIDE SEQUENCE [LARGE SCALE GENOMIC DNA]</scope>
    <source>
        <strain evidence="11">LSR1</strain>
    </source>
</reference>
<keyword evidence="11" id="KW-1185">Reference proteome</keyword>
<dbReference type="SUPFAM" id="SSF57756">
    <property type="entry name" value="Retrovirus zinc finger-like domains"/>
    <property type="match status" value="1"/>
</dbReference>
<dbReference type="RefSeq" id="XP_008178248.1">
    <property type="nucleotide sequence ID" value="XM_008180026.1"/>
</dbReference>
<keyword evidence="6" id="KW-0378">Hydrolase</keyword>